<keyword evidence="2" id="KW-1185">Reference proteome</keyword>
<sequence length="78" mass="9373">MNLYGSYAQDAVLNITRWHLVLYKVVSYTCLWEEQGIGGRGNIFYNEWNNYRTLPVEYFLDGVNLFLHLFEHIFHLKK</sequence>
<proteinExistence type="predicted"/>
<reference evidence="1 2" key="1">
    <citation type="submission" date="2011-02" db="EMBL/GenBank/DDBJ databases">
        <authorList>
            <person name="Weinstock G."/>
            <person name="Sodergren E."/>
            <person name="Clifton S."/>
            <person name="Fulton L."/>
            <person name="Fulton B."/>
            <person name="Courtney L."/>
            <person name="Fronick C."/>
            <person name="Harrison M."/>
            <person name="Strong C."/>
            <person name="Farmer C."/>
            <person name="Delahaunty K."/>
            <person name="Markovic C."/>
            <person name="Hall O."/>
            <person name="Minx P."/>
            <person name="Tomlinson C."/>
            <person name="Mitreva M."/>
            <person name="Hou S."/>
            <person name="Chen J."/>
            <person name="Wollam A."/>
            <person name="Pepin K.H."/>
            <person name="Johnson M."/>
            <person name="Bhonagiri V."/>
            <person name="Zhang X."/>
            <person name="Suruliraj S."/>
            <person name="Warren W."/>
            <person name="Chinwalla A."/>
            <person name="Mardis E.R."/>
            <person name="Wilson R.K."/>
        </authorList>
    </citation>
    <scope>NUCLEOTIDE SEQUENCE [LARGE SCALE GENOMIC DNA]</scope>
    <source>
        <strain evidence="1 2">YIT 12057</strain>
    </source>
</reference>
<dbReference type="HOGENOM" id="CLU_2614582_0_0_10"/>
<name>F3PTH4_9BACE</name>
<dbReference type="Proteomes" id="UP000003416">
    <property type="component" value="Unassembled WGS sequence"/>
</dbReference>
<gene>
    <name evidence="1" type="ORF">HMPREF9446_02042</name>
</gene>
<comment type="caution">
    <text evidence="1">The sequence shown here is derived from an EMBL/GenBank/DDBJ whole genome shotgun (WGS) entry which is preliminary data.</text>
</comment>
<evidence type="ECO:0000313" key="1">
    <source>
        <dbReference type="EMBL" id="EGF56899.1"/>
    </source>
</evidence>
<accession>F3PTH4</accession>
<protein>
    <submittedName>
        <fullName evidence="1">Uncharacterized protein</fullName>
    </submittedName>
</protein>
<evidence type="ECO:0000313" key="2">
    <source>
        <dbReference type="Proteomes" id="UP000003416"/>
    </source>
</evidence>
<dbReference type="EMBL" id="AFBN01000036">
    <property type="protein sequence ID" value="EGF56899.1"/>
    <property type="molecule type" value="Genomic_DNA"/>
</dbReference>
<dbReference type="AlphaFoldDB" id="F3PTH4"/>
<organism evidence="1 2">
    <name type="scientific">Bacteroides fluxus YIT 12057</name>
    <dbReference type="NCBI Taxonomy" id="763034"/>
    <lineage>
        <taxon>Bacteria</taxon>
        <taxon>Pseudomonadati</taxon>
        <taxon>Bacteroidota</taxon>
        <taxon>Bacteroidia</taxon>
        <taxon>Bacteroidales</taxon>
        <taxon>Bacteroidaceae</taxon>
        <taxon>Bacteroides</taxon>
    </lineage>
</organism>
<dbReference type="STRING" id="763034.HMPREF9446_02042"/>